<dbReference type="EMBL" id="NMUH01002012">
    <property type="protein sequence ID" value="MQL97187.1"/>
    <property type="molecule type" value="Genomic_DNA"/>
</dbReference>
<organism evidence="1 2">
    <name type="scientific">Colocasia esculenta</name>
    <name type="common">Wild taro</name>
    <name type="synonym">Arum esculentum</name>
    <dbReference type="NCBI Taxonomy" id="4460"/>
    <lineage>
        <taxon>Eukaryota</taxon>
        <taxon>Viridiplantae</taxon>
        <taxon>Streptophyta</taxon>
        <taxon>Embryophyta</taxon>
        <taxon>Tracheophyta</taxon>
        <taxon>Spermatophyta</taxon>
        <taxon>Magnoliopsida</taxon>
        <taxon>Liliopsida</taxon>
        <taxon>Araceae</taxon>
        <taxon>Aroideae</taxon>
        <taxon>Colocasieae</taxon>
        <taxon>Colocasia</taxon>
    </lineage>
</organism>
<evidence type="ECO:0000313" key="2">
    <source>
        <dbReference type="Proteomes" id="UP000652761"/>
    </source>
</evidence>
<accession>A0A843VSF8</accession>
<sequence>MTCEAHPYSFQVTESRRLLTLLLVQSRTVAELGLHHQHCNLFFCSPRGMPQDAVSTYHRNSVDLPNPVISKICSLEVRFHARQSPKSKCKRTRQVAEIVHLSTDDSASVNR</sequence>
<evidence type="ECO:0000313" key="1">
    <source>
        <dbReference type="EMBL" id="MQL97187.1"/>
    </source>
</evidence>
<comment type="caution">
    <text evidence="1">The sequence shown here is derived from an EMBL/GenBank/DDBJ whole genome shotgun (WGS) entry which is preliminary data.</text>
</comment>
<protein>
    <submittedName>
        <fullName evidence="1">Uncharacterized protein</fullName>
    </submittedName>
</protein>
<dbReference type="AlphaFoldDB" id="A0A843VSF8"/>
<gene>
    <name evidence="1" type="ORF">Taro_029873</name>
</gene>
<proteinExistence type="predicted"/>
<keyword evidence="2" id="KW-1185">Reference proteome</keyword>
<reference evidence="1" key="1">
    <citation type="submission" date="2017-07" db="EMBL/GenBank/DDBJ databases">
        <title>Taro Niue Genome Assembly and Annotation.</title>
        <authorList>
            <person name="Atibalentja N."/>
            <person name="Keating K."/>
            <person name="Fields C.J."/>
        </authorList>
    </citation>
    <scope>NUCLEOTIDE SEQUENCE</scope>
    <source>
        <strain evidence="1">Niue_2</strain>
        <tissue evidence="1">Leaf</tissue>
    </source>
</reference>
<name>A0A843VSF8_COLES</name>
<dbReference type="Proteomes" id="UP000652761">
    <property type="component" value="Unassembled WGS sequence"/>
</dbReference>